<comment type="similarity">
    <text evidence="2">Belongs to the FldB/FldC dehydratase alpha/beta subunit family.</text>
</comment>
<evidence type="ECO:0000256" key="1">
    <source>
        <dbReference type="ARBA" id="ARBA00001966"/>
    </source>
</evidence>
<evidence type="ECO:0000313" key="5">
    <source>
        <dbReference type="Proteomes" id="UP000579281"/>
    </source>
</evidence>
<comment type="caution">
    <text evidence="4">The sequence shown here is derived from an EMBL/GenBank/DDBJ whole genome shotgun (WGS) entry which is preliminary data.</text>
</comment>
<sequence length="395" mass="44363">MRPAIMEQVEALRGINSVKIKEASEAGKKVVGMYCVFSPQEIALAADAISVTLCGTKQEPIEFAEKELPRNLCPLIKSSYGFAITDKCPYFYFSDVLLAETTCDGKKKMYELMGKIKPMHVMNLPQTSQGEEALEFWKKEMVHFKNFLEKQFGVEITDEKLRDAIQLVNRERKAMRRLHQLNAHKPAPMTGMDMMLAQWLKGFNVDREAGIELIEKLIEEVEGQMEKGIYAFDEKAPRILLTGCPIGSGSEKVLKILEESGASVVALENCTGYKGLDVLVDEEKEPIVALAEKYLSTPCSCMTPNSGRLDLIERLAKEYQVDGVVDLTWQACHTYNIESFTVKNFVKDVLNLSFLQIETDYSDSDEGQIKVRVEAFLETIEQGKGVQDAVAVTQE</sequence>
<evidence type="ECO:0000313" key="4">
    <source>
        <dbReference type="EMBL" id="MBB6214144.1"/>
    </source>
</evidence>
<dbReference type="Gene3D" id="3.40.50.11890">
    <property type="match status" value="1"/>
</dbReference>
<dbReference type="InterPro" id="IPR047678">
    <property type="entry name" value="YjiM-like"/>
</dbReference>
<dbReference type="NCBIfam" id="NF040772">
    <property type="entry name" value="double_cubane"/>
    <property type="match status" value="1"/>
</dbReference>
<gene>
    <name evidence="4" type="ORF">HNQ80_000213</name>
</gene>
<dbReference type="Proteomes" id="UP000579281">
    <property type="component" value="Unassembled WGS sequence"/>
</dbReference>
<protein>
    <submittedName>
        <fullName evidence="4">Benzoyl-CoA reductase/2-hydroxyglutaryl-CoA dehydratase subunit BcrC/BadD/HgdB</fullName>
    </submittedName>
</protein>
<dbReference type="PANTHER" id="PTHR30548">
    <property type="entry name" value="2-HYDROXYGLUTARYL-COA DEHYDRATASE, D-COMPONENT-RELATED"/>
    <property type="match status" value="1"/>
</dbReference>
<dbReference type="EMBL" id="JACHEN010000001">
    <property type="protein sequence ID" value="MBB6214144.1"/>
    <property type="molecule type" value="Genomic_DNA"/>
</dbReference>
<keyword evidence="3" id="KW-0479">Metal-binding</keyword>
<dbReference type="GO" id="GO:0051536">
    <property type="term" value="F:iron-sulfur cluster binding"/>
    <property type="evidence" value="ECO:0007669"/>
    <property type="project" value="UniProtKB-KW"/>
</dbReference>
<accession>A0A841KJV1</accession>
<comment type="cofactor">
    <cofactor evidence="1">
        <name>[4Fe-4S] cluster</name>
        <dbReference type="ChEBI" id="CHEBI:49883"/>
    </cofactor>
</comment>
<organism evidence="4 5">
    <name type="scientific">Anaerosolibacter carboniphilus</name>
    <dbReference type="NCBI Taxonomy" id="1417629"/>
    <lineage>
        <taxon>Bacteria</taxon>
        <taxon>Bacillati</taxon>
        <taxon>Bacillota</taxon>
        <taxon>Clostridia</taxon>
        <taxon>Peptostreptococcales</taxon>
        <taxon>Thermotaleaceae</taxon>
        <taxon>Anaerosolibacter</taxon>
    </lineage>
</organism>
<dbReference type="Gene3D" id="1.20.1270.370">
    <property type="match status" value="1"/>
</dbReference>
<keyword evidence="5" id="KW-1185">Reference proteome</keyword>
<proteinExistence type="inferred from homology"/>
<dbReference type="PANTHER" id="PTHR30548:SF6">
    <property type="entry name" value="DEHYDRATASE SUBUNIT YJIM-RELATED"/>
    <property type="match status" value="1"/>
</dbReference>
<evidence type="ECO:0000256" key="2">
    <source>
        <dbReference type="ARBA" id="ARBA00005806"/>
    </source>
</evidence>
<name>A0A841KJV1_9FIRM</name>
<dbReference type="RefSeq" id="WP_184307281.1">
    <property type="nucleotide sequence ID" value="NZ_JACHEN010000001.1"/>
</dbReference>
<evidence type="ECO:0000256" key="3">
    <source>
        <dbReference type="ARBA" id="ARBA00023014"/>
    </source>
</evidence>
<keyword evidence="3" id="KW-0408">Iron</keyword>
<keyword evidence="3" id="KW-0411">Iron-sulfur</keyword>
<dbReference type="InterPro" id="IPR010327">
    <property type="entry name" value="FldB/FldC_alpha/beta"/>
</dbReference>
<dbReference type="Pfam" id="PF06050">
    <property type="entry name" value="HGD-D"/>
    <property type="match status" value="1"/>
</dbReference>
<dbReference type="GO" id="GO:0016836">
    <property type="term" value="F:hydro-lyase activity"/>
    <property type="evidence" value="ECO:0007669"/>
    <property type="project" value="UniProtKB-ARBA"/>
</dbReference>
<reference evidence="4 5" key="1">
    <citation type="submission" date="2020-08" db="EMBL/GenBank/DDBJ databases">
        <title>Genomic Encyclopedia of Type Strains, Phase IV (KMG-IV): sequencing the most valuable type-strain genomes for metagenomic binning, comparative biology and taxonomic classification.</title>
        <authorList>
            <person name="Goeker M."/>
        </authorList>
    </citation>
    <scope>NUCLEOTIDE SEQUENCE [LARGE SCALE GENOMIC DNA]</scope>
    <source>
        <strain evidence="4 5">DSM 103526</strain>
    </source>
</reference>
<dbReference type="AlphaFoldDB" id="A0A841KJV1"/>
<dbReference type="Gene3D" id="3.40.50.11900">
    <property type="match status" value="1"/>
</dbReference>